<sequence>MTRTYELIPRADGFMSLLPRWNMYDLFFNDVGLTDLFNKEDILMPVIDISETEKEYVITSEIPGVDAKDLDVTLTDGILTIKGEKKQENEENEENYHRIERHYGSFERSFRIPEKVKTDKLDATYKDGVFKLSLPKAEVVEAKKIEVKENKAKKKSKPKKKA</sequence>
<dbReference type="PANTHER" id="PTHR11527">
    <property type="entry name" value="HEAT-SHOCK PROTEIN 20 FAMILY MEMBER"/>
    <property type="match status" value="1"/>
</dbReference>
<gene>
    <name evidence="2" type="ORF">S01H4_35651</name>
</gene>
<dbReference type="AlphaFoldDB" id="X1C7G8"/>
<dbReference type="PROSITE" id="PS01031">
    <property type="entry name" value="SHSP"/>
    <property type="match status" value="1"/>
</dbReference>
<dbReference type="InterPro" id="IPR002068">
    <property type="entry name" value="A-crystallin/Hsp20_dom"/>
</dbReference>
<dbReference type="EMBL" id="BART01018978">
    <property type="protein sequence ID" value="GAG80361.1"/>
    <property type="molecule type" value="Genomic_DNA"/>
</dbReference>
<dbReference type="CDD" id="cd06464">
    <property type="entry name" value="ACD_sHsps-like"/>
    <property type="match status" value="1"/>
</dbReference>
<accession>X1C7G8</accession>
<proteinExistence type="predicted"/>
<feature type="domain" description="SHSP" evidence="1">
    <location>
        <begin position="37"/>
        <end position="150"/>
    </location>
</feature>
<dbReference type="InterPro" id="IPR008978">
    <property type="entry name" value="HSP20-like_chaperone"/>
</dbReference>
<comment type="caution">
    <text evidence="2">The sequence shown here is derived from an EMBL/GenBank/DDBJ whole genome shotgun (WGS) entry which is preliminary data.</text>
</comment>
<dbReference type="InterPro" id="IPR031107">
    <property type="entry name" value="Small_HSP"/>
</dbReference>
<evidence type="ECO:0000259" key="1">
    <source>
        <dbReference type="PROSITE" id="PS01031"/>
    </source>
</evidence>
<evidence type="ECO:0000313" key="2">
    <source>
        <dbReference type="EMBL" id="GAG80361.1"/>
    </source>
</evidence>
<reference evidence="2" key="1">
    <citation type="journal article" date="2014" name="Front. Microbiol.">
        <title>High frequency of phylogenetically diverse reductive dehalogenase-homologous genes in deep subseafloor sedimentary metagenomes.</title>
        <authorList>
            <person name="Kawai M."/>
            <person name="Futagami T."/>
            <person name="Toyoda A."/>
            <person name="Takaki Y."/>
            <person name="Nishi S."/>
            <person name="Hori S."/>
            <person name="Arai W."/>
            <person name="Tsubouchi T."/>
            <person name="Morono Y."/>
            <person name="Uchiyama I."/>
            <person name="Ito T."/>
            <person name="Fujiyama A."/>
            <person name="Inagaki F."/>
            <person name="Takami H."/>
        </authorList>
    </citation>
    <scope>NUCLEOTIDE SEQUENCE</scope>
    <source>
        <strain evidence="2">Expedition CK06-06</strain>
    </source>
</reference>
<dbReference type="Pfam" id="PF00011">
    <property type="entry name" value="HSP20"/>
    <property type="match status" value="1"/>
</dbReference>
<protein>
    <recommendedName>
        <fullName evidence="1">SHSP domain-containing protein</fullName>
    </recommendedName>
</protein>
<dbReference type="SUPFAM" id="SSF49764">
    <property type="entry name" value="HSP20-like chaperones"/>
    <property type="match status" value="1"/>
</dbReference>
<name>X1C7G8_9ZZZZ</name>
<organism evidence="2">
    <name type="scientific">marine sediment metagenome</name>
    <dbReference type="NCBI Taxonomy" id="412755"/>
    <lineage>
        <taxon>unclassified sequences</taxon>
        <taxon>metagenomes</taxon>
        <taxon>ecological metagenomes</taxon>
    </lineage>
</organism>
<dbReference type="Gene3D" id="2.60.40.790">
    <property type="match status" value="1"/>
</dbReference>